<dbReference type="PROSITE" id="PS50977">
    <property type="entry name" value="HTH_TETR_2"/>
    <property type="match status" value="1"/>
</dbReference>
<comment type="caution">
    <text evidence="6">The sequence shown here is derived from an EMBL/GenBank/DDBJ whole genome shotgun (WGS) entry which is preliminary data.</text>
</comment>
<dbReference type="EMBL" id="QOKZ01000003">
    <property type="protein sequence ID" value="RMC35643.1"/>
    <property type="molecule type" value="Genomic_DNA"/>
</dbReference>
<accession>A0A3M0MEV9</accession>
<proteinExistence type="predicted"/>
<keyword evidence="3" id="KW-0804">Transcription</keyword>
<dbReference type="GO" id="GO:0000976">
    <property type="term" value="F:transcription cis-regulatory region binding"/>
    <property type="evidence" value="ECO:0007669"/>
    <property type="project" value="TreeGrafter"/>
</dbReference>
<keyword evidence="1" id="KW-0805">Transcription regulation</keyword>
<dbReference type="PANTHER" id="PTHR30055:SF238">
    <property type="entry name" value="MYCOFACTOCIN BIOSYNTHESIS TRANSCRIPTIONAL REGULATOR MFTR-RELATED"/>
    <property type="match status" value="1"/>
</dbReference>
<reference evidence="6 7" key="1">
    <citation type="submission" date="2018-07" db="EMBL/GenBank/DDBJ databases">
        <authorList>
            <person name="Zhang Y."/>
            <person name="Wang L."/>
            <person name="Ma S."/>
        </authorList>
    </citation>
    <scope>NUCLEOTIDE SEQUENCE [LARGE SCALE GENOMIC DNA]</scope>
    <source>
        <strain evidence="6 7">4-2</strain>
    </source>
</reference>
<dbReference type="AlphaFoldDB" id="A0A3M0MEV9"/>
<evidence type="ECO:0000256" key="1">
    <source>
        <dbReference type="ARBA" id="ARBA00023015"/>
    </source>
</evidence>
<evidence type="ECO:0000313" key="7">
    <source>
        <dbReference type="Proteomes" id="UP000273516"/>
    </source>
</evidence>
<dbReference type="Proteomes" id="UP000273516">
    <property type="component" value="Unassembled WGS sequence"/>
</dbReference>
<protein>
    <submittedName>
        <fullName evidence="6">TetR family transcriptional regulator</fullName>
    </submittedName>
</protein>
<evidence type="ECO:0000256" key="2">
    <source>
        <dbReference type="ARBA" id="ARBA00023125"/>
    </source>
</evidence>
<dbReference type="InterPro" id="IPR050109">
    <property type="entry name" value="HTH-type_TetR-like_transc_reg"/>
</dbReference>
<feature type="DNA-binding region" description="H-T-H motif" evidence="4">
    <location>
        <begin position="36"/>
        <end position="55"/>
    </location>
</feature>
<keyword evidence="2 4" id="KW-0238">DNA-binding</keyword>
<dbReference type="InterPro" id="IPR009057">
    <property type="entry name" value="Homeodomain-like_sf"/>
</dbReference>
<evidence type="ECO:0000259" key="5">
    <source>
        <dbReference type="PROSITE" id="PS50977"/>
    </source>
</evidence>
<evidence type="ECO:0000256" key="3">
    <source>
        <dbReference type="ARBA" id="ARBA00023163"/>
    </source>
</evidence>
<dbReference type="SUPFAM" id="SSF46689">
    <property type="entry name" value="Homeodomain-like"/>
    <property type="match status" value="1"/>
</dbReference>
<sequence>MPASSTLRDRRRLQTGREIQSATLRLALREGFEAVTTEMIAAEAGISLRTFFNYYANKEAALVGKQPEIAPEIIDWFETASGPLMNDLFEVLGRHLSDSHLSRETIGLIDTLLERSPELVPTFHASLRKLSDQMVSPIVSRLDETARPEAELLAELVAHALAHAILIWSQSDGMNEAEIIGLARQQVVKLGKIINDVPVSTGASGNCHQPVA</sequence>
<dbReference type="Pfam" id="PF00440">
    <property type="entry name" value="TetR_N"/>
    <property type="match status" value="1"/>
</dbReference>
<gene>
    <name evidence="6" type="ORF">C9E81_10520</name>
</gene>
<evidence type="ECO:0000313" key="6">
    <source>
        <dbReference type="EMBL" id="RMC35643.1"/>
    </source>
</evidence>
<dbReference type="GO" id="GO:0003700">
    <property type="term" value="F:DNA-binding transcription factor activity"/>
    <property type="evidence" value="ECO:0007669"/>
    <property type="project" value="TreeGrafter"/>
</dbReference>
<name>A0A3M0MEV9_9RHOB</name>
<evidence type="ECO:0000256" key="4">
    <source>
        <dbReference type="PROSITE-ProRule" id="PRU00335"/>
    </source>
</evidence>
<organism evidence="6 7">
    <name type="scientific">Paracoccus alkanivorans</name>
    <dbReference type="NCBI Taxonomy" id="2116655"/>
    <lineage>
        <taxon>Bacteria</taxon>
        <taxon>Pseudomonadati</taxon>
        <taxon>Pseudomonadota</taxon>
        <taxon>Alphaproteobacteria</taxon>
        <taxon>Rhodobacterales</taxon>
        <taxon>Paracoccaceae</taxon>
        <taxon>Paracoccus</taxon>
    </lineage>
</organism>
<dbReference type="InterPro" id="IPR001647">
    <property type="entry name" value="HTH_TetR"/>
</dbReference>
<dbReference type="OrthoDB" id="9811084at2"/>
<keyword evidence="7" id="KW-1185">Reference proteome</keyword>
<dbReference type="Gene3D" id="1.10.357.10">
    <property type="entry name" value="Tetracycline Repressor, domain 2"/>
    <property type="match status" value="1"/>
</dbReference>
<dbReference type="PANTHER" id="PTHR30055">
    <property type="entry name" value="HTH-TYPE TRANSCRIPTIONAL REGULATOR RUTR"/>
    <property type="match status" value="1"/>
</dbReference>
<feature type="domain" description="HTH tetR-type" evidence="5">
    <location>
        <begin position="13"/>
        <end position="73"/>
    </location>
</feature>
<dbReference type="RefSeq" id="WP_122112265.1">
    <property type="nucleotide sequence ID" value="NZ_QOKZ01000003.1"/>
</dbReference>